<keyword evidence="2" id="KW-1185">Reference proteome</keyword>
<reference evidence="1 2" key="1">
    <citation type="submission" date="2017-08" db="EMBL/GenBank/DDBJ databases">
        <title>Acidophilic green algal genome provides insights into adaptation to an acidic environment.</title>
        <authorList>
            <person name="Hirooka S."/>
            <person name="Hirose Y."/>
            <person name="Kanesaki Y."/>
            <person name="Higuchi S."/>
            <person name="Fujiwara T."/>
            <person name="Onuma R."/>
            <person name="Era A."/>
            <person name="Ohbayashi R."/>
            <person name="Uzuka A."/>
            <person name="Nozaki H."/>
            <person name="Yoshikawa H."/>
            <person name="Miyagishima S.Y."/>
        </authorList>
    </citation>
    <scope>NUCLEOTIDE SEQUENCE [LARGE SCALE GENOMIC DNA]</scope>
    <source>
        <strain evidence="1 2">NIES-2499</strain>
    </source>
</reference>
<comment type="caution">
    <text evidence="1">The sequence shown here is derived from an EMBL/GenBank/DDBJ whole genome shotgun (WGS) entry which is preliminary data.</text>
</comment>
<evidence type="ECO:0000313" key="2">
    <source>
        <dbReference type="Proteomes" id="UP000232323"/>
    </source>
</evidence>
<dbReference type="AlphaFoldDB" id="A0A250X3D3"/>
<dbReference type="Proteomes" id="UP000232323">
    <property type="component" value="Unassembled WGS sequence"/>
</dbReference>
<dbReference type="InterPro" id="IPR036770">
    <property type="entry name" value="Ankyrin_rpt-contain_sf"/>
</dbReference>
<proteinExistence type="predicted"/>
<gene>
    <name evidence="1" type="ORF">CEUSTIGMA_g4726.t1</name>
</gene>
<dbReference type="Gene3D" id="1.25.40.20">
    <property type="entry name" value="Ankyrin repeat-containing domain"/>
    <property type="match status" value="1"/>
</dbReference>
<accession>A0A250X3D3</accession>
<evidence type="ECO:0000313" key="1">
    <source>
        <dbReference type="EMBL" id="GAX77280.1"/>
    </source>
</evidence>
<organism evidence="1 2">
    <name type="scientific">Chlamydomonas eustigma</name>
    <dbReference type="NCBI Taxonomy" id="1157962"/>
    <lineage>
        <taxon>Eukaryota</taxon>
        <taxon>Viridiplantae</taxon>
        <taxon>Chlorophyta</taxon>
        <taxon>core chlorophytes</taxon>
        <taxon>Chlorophyceae</taxon>
        <taxon>CS clade</taxon>
        <taxon>Chlamydomonadales</taxon>
        <taxon>Chlamydomonadaceae</taxon>
        <taxon>Chlamydomonas</taxon>
    </lineage>
</organism>
<protein>
    <submittedName>
        <fullName evidence="1">Uncharacterized protein</fullName>
    </submittedName>
</protein>
<dbReference type="OrthoDB" id="1585644at2759"/>
<sequence length="132" mass="14385">MGALHSTEKLQAAKLRASLLRGDISDTLKIIDENPRLYTIALDDESGQRALHLAVQHGFHDFLLITSKYCTQGVYCPVSHFDGSGAAGRAMPAIQRHAQTALDRGRGHDGVTPLMLACDLGDQEAARLFKQM</sequence>
<name>A0A250X3D3_9CHLO</name>
<dbReference type="SUPFAM" id="SSF48403">
    <property type="entry name" value="Ankyrin repeat"/>
    <property type="match status" value="1"/>
</dbReference>
<dbReference type="EMBL" id="BEGY01000023">
    <property type="protein sequence ID" value="GAX77280.1"/>
    <property type="molecule type" value="Genomic_DNA"/>
</dbReference>